<dbReference type="GO" id="GO:0004748">
    <property type="term" value="F:ribonucleoside-diphosphate reductase activity, thioredoxin disulfide as acceptor"/>
    <property type="evidence" value="ECO:0007669"/>
    <property type="project" value="UniProtKB-EC"/>
</dbReference>
<feature type="binding site" evidence="4">
    <location>
        <position position="101"/>
    </location>
    <ligand>
        <name>Fe cation</name>
        <dbReference type="ChEBI" id="CHEBI:24875"/>
        <label>1</label>
    </ligand>
</feature>
<feature type="binding site" evidence="4">
    <location>
        <position position="192"/>
    </location>
    <ligand>
        <name>Fe cation</name>
        <dbReference type="ChEBI" id="CHEBI:24875"/>
        <label>2</label>
    </ligand>
</feature>
<comment type="catalytic activity">
    <reaction evidence="2">
        <text>a 2'-deoxyribonucleoside 5'-diphosphate + [thioredoxin]-disulfide + H2O = a ribonucleoside 5'-diphosphate + [thioredoxin]-dithiol</text>
        <dbReference type="Rhea" id="RHEA:23252"/>
        <dbReference type="Rhea" id="RHEA-COMP:10698"/>
        <dbReference type="Rhea" id="RHEA-COMP:10700"/>
        <dbReference type="ChEBI" id="CHEBI:15377"/>
        <dbReference type="ChEBI" id="CHEBI:29950"/>
        <dbReference type="ChEBI" id="CHEBI:50058"/>
        <dbReference type="ChEBI" id="CHEBI:57930"/>
        <dbReference type="ChEBI" id="CHEBI:73316"/>
        <dbReference type="EC" id="1.17.4.1"/>
    </reaction>
</comment>
<dbReference type="GO" id="GO:0046872">
    <property type="term" value="F:metal ion binding"/>
    <property type="evidence" value="ECO:0007669"/>
    <property type="project" value="UniProtKB-KW"/>
</dbReference>
<dbReference type="UniPathway" id="UPA00326"/>
<dbReference type="InterPro" id="IPR009078">
    <property type="entry name" value="Ferritin-like_SF"/>
</dbReference>
<dbReference type="NCBIfam" id="NF007186">
    <property type="entry name" value="PRK09614.1-5"/>
    <property type="match status" value="1"/>
</dbReference>
<dbReference type="PANTHER" id="PTHR23409:SF18">
    <property type="entry name" value="RIBONUCLEOSIDE-DIPHOSPHATE REDUCTASE SUBUNIT M2"/>
    <property type="match status" value="1"/>
</dbReference>
<feature type="binding site" evidence="4">
    <location>
        <position position="195"/>
    </location>
    <ligand>
        <name>Fe cation</name>
        <dbReference type="ChEBI" id="CHEBI:24875"/>
        <label>2</label>
    </ligand>
</feature>
<sequence length="320" mass="37470">MSLLDAKPIYKPFHYPWAYDAWLTQQRIHWLPEEVPLADDVKDWRNKLSDSERHLLTQIFRFFTQADVEVNNCYMKHYSRVFKPTEVQMMLSAFSAMETVHVAAYSHLLDTIGMPETEYSAFLTVKEMKDKYDYMQGFNVDSKEDIAKTLAVFGAFTEGLQLFATFAMLMNFPRFNKMKGMGQIVSWSVRDETLHCNSIVKLFRTFVQENPQVWNEGLQRELYVACSTIVEHEDAFIDLAFELDGIEGMTATDVKRYIRFIADRRLVQLGLQPIYRKDAKNPLPWMDQMLNAIEHTNFFENRATEYSKASTRGTWEEAFS</sequence>
<dbReference type="PIRSF" id="PIRSF000355">
    <property type="entry name" value="NrdB"/>
    <property type="match status" value="1"/>
</dbReference>
<feature type="binding site" evidence="4">
    <location>
        <position position="98"/>
    </location>
    <ligand>
        <name>Fe cation</name>
        <dbReference type="ChEBI" id="CHEBI:24875"/>
        <label>2</label>
    </ligand>
</feature>
<dbReference type="InterPro" id="IPR012348">
    <property type="entry name" value="RNR-like"/>
</dbReference>
<dbReference type="GO" id="GO:0009263">
    <property type="term" value="P:deoxyribonucleotide biosynthetic process"/>
    <property type="evidence" value="ECO:0007669"/>
    <property type="project" value="UniProtKB-KW"/>
</dbReference>
<keyword evidence="2" id="KW-0560">Oxidoreductase</keyword>
<keyword evidence="6" id="KW-1185">Reference proteome</keyword>
<dbReference type="AlphaFoldDB" id="A0A1T4QGX8"/>
<dbReference type="PANTHER" id="PTHR23409">
    <property type="entry name" value="RIBONUCLEOSIDE-DIPHOSPHATE REDUCTASE SMALL CHAIN"/>
    <property type="match status" value="1"/>
</dbReference>
<evidence type="ECO:0000313" key="5">
    <source>
        <dbReference type="EMBL" id="SKA03060.1"/>
    </source>
</evidence>
<dbReference type="STRING" id="225324.SAMN02745126_03225"/>
<reference evidence="6" key="1">
    <citation type="submission" date="2017-02" db="EMBL/GenBank/DDBJ databases">
        <authorList>
            <person name="Varghese N."/>
            <person name="Submissions S."/>
        </authorList>
    </citation>
    <scope>NUCLEOTIDE SEQUENCE [LARGE SCALE GENOMIC DNA]</scope>
    <source>
        <strain evidence="6">ATCC 27094</strain>
    </source>
</reference>
<proteinExistence type="inferred from homology"/>
<evidence type="ECO:0000256" key="3">
    <source>
        <dbReference type="PIRSR" id="PIRSR000355-1"/>
    </source>
</evidence>
<accession>A0A1T4QGX8</accession>
<feature type="binding site" evidence="4">
    <location>
        <position position="67"/>
    </location>
    <ligand>
        <name>Fe cation</name>
        <dbReference type="ChEBI" id="CHEBI:24875"/>
        <label>1</label>
    </ligand>
</feature>
<dbReference type="CDD" id="cd01049">
    <property type="entry name" value="RNRR2"/>
    <property type="match status" value="1"/>
</dbReference>
<gene>
    <name evidence="5" type="ORF">SAMN02745126_03225</name>
</gene>
<feature type="binding site" evidence="4">
    <location>
        <position position="158"/>
    </location>
    <ligand>
        <name>Fe cation</name>
        <dbReference type="ChEBI" id="CHEBI:24875"/>
        <label>2</label>
    </ligand>
</feature>
<keyword evidence="2 4" id="KW-0479">Metal-binding</keyword>
<dbReference type="InterPro" id="IPR033909">
    <property type="entry name" value="RNR_small"/>
</dbReference>
<comment type="function">
    <text evidence="2">Provides the precursors necessary for DNA synthesis. Catalyzes the biosynthesis of deoxyribonucleotides from the corresponding ribonucleotides.</text>
</comment>
<organism evidence="5 6">
    <name type="scientific">Enhydrobacter aerosaccus</name>
    <dbReference type="NCBI Taxonomy" id="225324"/>
    <lineage>
        <taxon>Bacteria</taxon>
        <taxon>Pseudomonadati</taxon>
        <taxon>Pseudomonadota</taxon>
        <taxon>Alphaproteobacteria</taxon>
        <taxon>Hyphomicrobiales</taxon>
        <taxon>Enhydrobacter</taxon>
    </lineage>
</organism>
<dbReference type="Pfam" id="PF00268">
    <property type="entry name" value="Ribonuc_red_sm"/>
    <property type="match status" value="1"/>
</dbReference>
<dbReference type="InterPro" id="IPR000358">
    <property type="entry name" value="RNR_small_fam"/>
</dbReference>
<name>A0A1T4QGX8_9HYPH</name>
<dbReference type="EC" id="1.17.4.1" evidence="2"/>
<keyword evidence="2" id="KW-0215">Deoxyribonucleotide synthesis</keyword>
<feature type="active site" evidence="3">
    <location>
        <position position="105"/>
    </location>
</feature>
<dbReference type="Gene3D" id="1.10.620.20">
    <property type="entry name" value="Ribonucleotide Reductase, subunit A"/>
    <property type="match status" value="1"/>
</dbReference>
<dbReference type="SUPFAM" id="SSF47240">
    <property type="entry name" value="Ferritin-like"/>
    <property type="match status" value="1"/>
</dbReference>
<dbReference type="OrthoDB" id="9766544at2"/>
<evidence type="ECO:0000256" key="4">
    <source>
        <dbReference type="PIRSR" id="PIRSR000355-2"/>
    </source>
</evidence>
<comment type="similarity">
    <text evidence="1 2">Belongs to the ribonucleoside diphosphate reductase small chain family.</text>
</comment>
<keyword evidence="2 4" id="KW-0408">Iron</keyword>
<dbReference type="Proteomes" id="UP000190092">
    <property type="component" value="Unassembled WGS sequence"/>
</dbReference>
<comment type="cofactor">
    <cofactor evidence="2 4">
        <name>Fe cation</name>
        <dbReference type="ChEBI" id="CHEBI:24875"/>
    </cofactor>
    <text evidence="2 4">Binds 2 iron ions per subunit.</text>
</comment>
<protein>
    <recommendedName>
        <fullName evidence="2">Ribonucleoside-diphosphate reductase subunit beta</fullName>
        <ecNumber evidence="2">1.17.4.1</ecNumber>
    </recommendedName>
</protein>
<dbReference type="RefSeq" id="WP_085934920.1">
    <property type="nucleotide sequence ID" value="NZ_FUWJ01000003.1"/>
</dbReference>
<evidence type="ECO:0000256" key="1">
    <source>
        <dbReference type="ARBA" id="ARBA00009303"/>
    </source>
</evidence>
<evidence type="ECO:0000256" key="2">
    <source>
        <dbReference type="PIRNR" id="PIRNR000355"/>
    </source>
</evidence>
<evidence type="ECO:0000313" key="6">
    <source>
        <dbReference type="Proteomes" id="UP000190092"/>
    </source>
</evidence>
<dbReference type="EMBL" id="FUWJ01000003">
    <property type="protein sequence ID" value="SKA03060.1"/>
    <property type="molecule type" value="Genomic_DNA"/>
</dbReference>